<dbReference type="Proteomes" id="UP001610990">
    <property type="component" value="Unassembled WGS sequence"/>
</dbReference>
<accession>A0ABW7REY7</accession>
<evidence type="ECO:0008006" key="3">
    <source>
        <dbReference type="Google" id="ProtNLM"/>
    </source>
</evidence>
<reference evidence="1 2" key="1">
    <citation type="submission" date="2024-10" db="EMBL/GenBank/DDBJ databases">
        <title>The Natural Products Discovery Center: Release of the First 8490 Sequenced Strains for Exploring Actinobacteria Biosynthetic Diversity.</title>
        <authorList>
            <person name="Kalkreuter E."/>
            <person name="Kautsar S.A."/>
            <person name="Yang D."/>
            <person name="Bader C.D."/>
            <person name="Teijaro C.N."/>
            <person name="Fluegel L."/>
            <person name="Davis C.M."/>
            <person name="Simpson J.R."/>
            <person name="Lauterbach L."/>
            <person name="Steele A.D."/>
            <person name="Gui C."/>
            <person name="Meng S."/>
            <person name="Li G."/>
            <person name="Viehrig K."/>
            <person name="Ye F."/>
            <person name="Su P."/>
            <person name="Kiefer A.F."/>
            <person name="Nichols A."/>
            <person name="Cepeda A.J."/>
            <person name="Yan W."/>
            <person name="Fan B."/>
            <person name="Jiang Y."/>
            <person name="Adhikari A."/>
            <person name="Zheng C.-J."/>
            <person name="Schuster L."/>
            <person name="Cowan T.M."/>
            <person name="Smanski M.J."/>
            <person name="Chevrette M.G."/>
            <person name="De Carvalho L.P.S."/>
            <person name="Shen B."/>
        </authorList>
    </citation>
    <scope>NUCLEOTIDE SEQUENCE [LARGE SCALE GENOMIC DNA]</scope>
    <source>
        <strain evidence="1 2">NPDC018013</strain>
    </source>
</reference>
<sequence length="100" mass="10978">MRGVDVKCLFGLASWAADGDADADARAGAVLVRWDGSRVRVVDFEDSGLSDRAFELAEITEHVAGWVDRPLDVVSFLDRFDLTAAERARLGECRRLLALV</sequence>
<dbReference type="RefSeq" id="WP_397673680.1">
    <property type="nucleotide sequence ID" value="NZ_JBIRGH010000011.1"/>
</dbReference>
<dbReference type="SUPFAM" id="SSF56112">
    <property type="entry name" value="Protein kinase-like (PK-like)"/>
    <property type="match status" value="1"/>
</dbReference>
<evidence type="ECO:0000313" key="2">
    <source>
        <dbReference type="Proteomes" id="UP001610990"/>
    </source>
</evidence>
<name>A0ABW7REY7_9ACTN</name>
<evidence type="ECO:0000313" key="1">
    <source>
        <dbReference type="EMBL" id="MFH8586627.1"/>
    </source>
</evidence>
<dbReference type="InterPro" id="IPR011009">
    <property type="entry name" value="Kinase-like_dom_sf"/>
</dbReference>
<comment type="caution">
    <text evidence="1">The sequence shown here is derived from an EMBL/GenBank/DDBJ whole genome shotgun (WGS) entry which is preliminary data.</text>
</comment>
<proteinExistence type="predicted"/>
<organism evidence="1 2">
    <name type="scientific">Streptomyces celluloflavus</name>
    <dbReference type="NCBI Taxonomy" id="58344"/>
    <lineage>
        <taxon>Bacteria</taxon>
        <taxon>Bacillati</taxon>
        <taxon>Actinomycetota</taxon>
        <taxon>Actinomycetes</taxon>
        <taxon>Kitasatosporales</taxon>
        <taxon>Streptomycetaceae</taxon>
        <taxon>Streptomyces</taxon>
    </lineage>
</organism>
<keyword evidence="2" id="KW-1185">Reference proteome</keyword>
<protein>
    <recommendedName>
        <fullName evidence="3">Aminoglycoside phosphotransferase domain-containing protein</fullName>
    </recommendedName>
</protein>
<dbReference type="EMBL" id="JBIRGH010000011">
    <property type="protein sequence ID" value="MFH8586627.1"/>
    <property type="molecule type" value="Genomic_DNA"/>
</dbReference>
<gene>
    <name evidence="1" type="ORF">ACH4GP_19880</name>
</gene>